<reference evidence="1" key="2">
    <citation type="submission" date="2021-08" db="EMBL/GenBank/DDBJ databases">
        <authorList>
            <person name="Tani A."/>
            <person name="Ola A."/>
            <person name="Ogura Y."/>
            <person name="Katsura K."/>
            <person name="Hayashi T."/>
        </authorList>
    </citation>
    <scope>NUCLEOTIDE SEQUENCE</scope>
    <source>
        <strain evidence="1">LMG 23639</strain>
    </source>
</reference>
<reference evidence="1" key="1">
    <citation type="journal article" date="2021" name="Front. Microbiol.">
        <title>Comprehensive Comparative Genomics and Phenotyping of Methylobacterium Species.</title>
        <authorList>
            <person name="Alessa O."/>
            <person name="Ogura Y."/>
            <person name="Fujitani Y."/>
            <person name="Takami H."/>
            <person name="Hayashi T."/>
            <person name="Sahin N."/>
            <person name="Tani A."/>
        </authorList>
    </citation>
    <scope>NUCLEOTIDE SEQUENCE</scope>
    <source>
        <strain evidence="1">LMG 23639</strain>
    </source>
</reference>
<dbReference type="Proteomes" id="UP001055102">
    <property type="component" value="Unassembled WGS sequence"/>
</dbReference>
<gene>
    <name evidence="1" type="ORF">AOPFMNJM_1710</name>
</gene>
<keyword evidence="2" id="KW-1185">Reference proteome</keyword>
<dbReference type="RefSeq" id="WP_238275080.1">
    <property type="nucleotide sequence ID" value="NZ_BPQR01000028.1"/>
</dbReference>
<comment type="caution">
    <text evidence="1">The sequence shown here is derived from an EMBL/GenBank/DDBJ whole genome shotgun (WGS) entry which is preliminary data.</text>
</comment>
<sequence>MANLGIIDTERLTLIPARHHDEHELCFHLHDMMLELLRGAEASGASEVRFTFRSEADRDAFERTSAEDPLTALEALGYIDEARRVALNQVNLALFSDFLHFVHEGLKALEKRKFTVALALLRKPLKENLFLAAWACGDEEGFYRALAEAPNEHMDARRLQPGRRKDIFAAAIAKLDVPSAFSAELIYDILYNRDLATGLSNPFDKATHLVTGSKPLLKTESLNLNFIFKNSFDDDVFEFVYLRLTYIMIFALSIQIALYSRMRQVEDSFRSYCLLVALGANHALFGEGRSPLMESLTRTLLEFMMCPHCKARLRIGKRAAARFLVAEQVTCRACKEDSHFPLFWLLSKANMTLAETISR</sequence>
<proteinExistence type="predicted"/>
<dbReference type="EMBL" id="BPQR01000028">
    <property type="protein sequence ID" value="GJE06394.1"/>
    <property type="molecule type" value="Genomic_DNA"/>
</dbReference>
<protein>
    <submittedName>
        <fullName evidence="1">Uncharacterized protein</fullName>
    </submittedName>
</protein>
<accession>A0ABQ4SV71</accession>
<organism evidence="1 2">
    <name type="scientific">Methylobacterium jeotgali</name>
    <dbReference type="NCBI Taxonomy" id="381630"/>
    <lineage>
        <taxon>Bacteria</taxon>
        <taxon>Pseudomonadati</taxon>
        <taxon>Pseudomonadota</taxon>
        <taxon>Alphaproteobacteria</taxon>
        <taxon>Hyphomicrobiales</taxon>
        <taxon>Methylobacteriaceae</taxon>
        <taxon>Methylobacterium</taxon>
    </lineage>
</organism>
<name>A0ABQ4SV71_9HYPH</name>
<evidence type="ECO:0000313" key="2">
    <source>
        <dbReference type="Proteomes" id="UP001055102"/>
    </source>
</evidence>
<evidence type="ECO:0000313" key="1">
    <source>
        <dbReference type="EMBL" id="GJE06394.1"/>
    </source>
</evidence>